<dbReference type="Proteomes" id="UP000185753">
    <property type="component" value="Unassembled WGS sequence"/>
</dbReference>
<keyword evidence="2" id="KW-1185">Reference proteome</keyword>
<comment type="caution">
    <text evidence="1">The sequence shown here is derived from an EMBL/GenBank/DDBJ whole genome shotgun (WGS) entry which is preliminary data.</text>
</comment>
<evidence type="ECO:0000313" key="1">
    <source>
        <dbReference type="EMBL" id="OBX29933.1"/>
    </source>
</evidence>
<evidence type="ECO:0000313" key="2">
    <source>
        <dbReference type="Proteomes" id="UP000185753"/>
    </source>
</evidence>
<sequence length="101" mass="11539">MSNQSNSMQDILVKVYSVKDMHDLASLAECDMQWMNTAIEHVKKELKKLLDECVVPGHQLSELMTHLDMYEYIALSRLGHYSDKAMEYGAETDANKKAESL</sequence>
<protein>
    <submittedName>
        <fullName evidence="1">Uncharacterized protein</fullName>
    </submittedName>
</protein>
<accession>A0A1A7RES3</accession>
<dbReference type="AlphaFoldDB" id="A0A1A7RES3"/>
<proteinExistence type="predicted"/>
<dbReference type="EMBL" id="LZDS01000002">
    <property type="protein sequence ID" value="OBX29933.1"/>
    <property type="molecule type" value="Genomic_DNA"/>
</dbReference>
<dbReference type="RefSeq" id="WP_067762007.1">
    <property type="nucleotide sequence ID" value="NZ_LZDS01000002.1"/>
</dbReference>
<dbReference type="OrthoDB" id="6694207at2"/>
<gene>
    <name evidence="1" type="ORF">A9J31_11465</name>
</gene>
<dbReference type="STRING" id="1443941.A9J31_11465"/>
<organism evidence="1 2">
    <name type="scientific">Acinetobacter gandensis</name>
    <dbReference type="NCBI Taxonomy" id="1443941"/>
    <lineage>
        <taxon>Bacteria</taxon>
        <taxon>Pseudomonadati</taxon>
        <taxon>Pseudomonadota</taxon>
        <taxon>Gammaproteobacteria</taxon>
        <taxon>Moraxellales</taxon>
        <taxon>Moraxellaceae</taxon>
        <taxon>Acinetobacter</taxon>
    </lineage>
</organism>
<name>A0A1A7RES3_9GAMM</name>
<reference evidence="2" key="1">
    <citation type="submission" date="2016-06" db="EMBL/GenBank/DDBJ databases">
        <authorList>
            <person name="Radolfova-Krizova L."/>
            <person name="Nemec A."/>
        </authorList>
    </citation>
    <scope>NUCLEOTIDE SEQUENCE [LARGE SCALE GENOMIC DNA]</scope>
    <source>
        <strain evidence="2">ANC 4275</strain>
    </source>
</reference>